<dbReference type="AlphaFoldDB" id="A0A8T2TB16"/>
<evidence type="ECO:0000313" key="5">
    <source>
        <dbReference type="Proteomes" id="UP000825935"/>
    </source>
</evidence>
<name>A0A8T2TB16_CERRI</name>
<evidence type="ECO:0000256" key="2">
    <source>
        <dbReference type="SAM" id="MobiDB-lite"/>
    </source>
</evidence>
<dbReference type="InterPro" id="IPR018247">
    <property type="entry name" value="EF_Hand_1_Ca_BS"/>
</dbReference>
<protein>
    <recommendedName>
        <fullName evidence="3">EF-hand domain-containing protein</fullName>
    </recommendedName>
</protein>
<evidence type="ECO:0000259" key="3">
    <source>
        <dbReference type="PROSITE" id="PS50222"/>
    </source>
</evidence>
<feature type="domain" description="EF-hand" evidence="3">
    <location>
        <begin position="25"/>
        <end position="60"/>
    </location>
</feature>
<sequence length="455" mass="49764">MADHAALRSRFQTASALYYDRLPYDLQQELCNAFRMMDRNRDGRIALAELVQWGPALELCRSASKGSSILSCLSSLFDFLDADDSGELDFEECKSLFFIVIVPCEWCSACGKLLLESAYACVVCNSLKQYTTPRVLHPHSNFVEQGTVLMAAIEEIIDQIQCSVCKTYHRGTVSGALINNHIRTFEDNAAVCEWCIASACAVCGTFFEGAMGTATAGGWANKSFHICENCQPFRMMPSETSPADLYSEEFFRKLANSEVFEECSACIAKVKDGTLISEIVQGISRSTHWNSRPPFSSATGPSAPQYGSTSRHLSPQYSPSAVLQFPHNGAPSPHFPSYTHMHPYHNGAPSPHVQSYTHIHPYVYSPTPDIFAQQRPNMFANLQNSGFDMMGQNLATIYSGDPGNMQGLMQMIQSTFSSIGSGSDLSGFLDAITIGSDIGSLAQFLSMAASGCSIM</sequence>
<accession>A0A8T2TB16</accession>
<feature type="region of interest" description="Disordered" evidence="2">
    <location>
        <begin position="290"/>
        <end position="317"/>
    </location>
</feature>
<dbReference type="PROSITE" id="PS50222">
    <property type="entry name" value="EF_HAND_2"/>
    <property type="match status" value="2"/>
</dbReference>
<proteinExistence type="predicted"/>
<dbReference type="InterPro" id="IPR002048">
    <property type="entry name" value="EF_hand_dom"/>
</dbReference>
<comment type="caution">
    <text evidence="4">The sequence shown here is derived from an EMBL/GenBank/DDBJ whole genome shotgun (WGS) entry which is preliminary data.</text>
</comment>
<keyword evidence="5" id="KW-1185">Reference proteome</keyword>
<dbReference type="PROSITE" id="PS00018">
    <property type="entry name" value="EF_HAND_1"/>
    <property type="match status" value="1"/>
</dbReference>
<reference evidence="4" key="1">
    <citation type="submission" date="2021-08" db="EMBL/GenBank/DDBJ databases">
        <title>WGS assembly of Ceratopteris richardii.</title>
        <authorList>
            <person name="Marchant D.B."/>
            <person name="Chen G."/>
            <person name="Jenkins J."/>
            <person name="Shu S."/>
            <person name="Leebens-Mack J."/>
            <person name="Grimwood J."/>
            <person name="Schmutz J."/>
            <person name="Soltis P."/>
            <person name="Soltis D."/>
            <person name="Chen Z.-H."/>
        </authorList>
    </citation>
    <scope>NUCLEOTIDE SEQUENCE</scope>
    <source>
        <strain evidence="4">Whitten #5841</strain>
        <tissue evidence="4">Leaf</tissue>
    </source>
</reference>
<evidence type="ECO:0000313" key="4">
    <source>
        <dbReference type="EMBL" id="KAH7415302.1"/>
    </source>
</evidence>
<dbReference type="Pfam" id="PF13202">
    <property type="entry name" value="EF-hand_5"/>
    <property type="match status" value="2"/>
</dbReference>
<gene>
    <name evidence="4" type="ORF">KP509_14G036800</name>
</gene>
<dbReference type="InterPro" id="IPR011992">
    <property type="entry name" value="EF-hand-dom_pair"/>
</dbReference>
<dbReference type="SUPFAM" id="SSF47473">
    <property type="entry name" value="EF-hand"/>
    <property type="match status" value="1"/>
</dbReference>
<organism evidence="4 5">
    <name type="scientific">Ceratopteris richardii</name>
    <name type="common">Triangle waterfern</name>
    <dbReference type="NCBI Taxonomy" id="49495"/>
    <lineage>
        <taxon>Eukaryota</taxon>
        <taxon>Viridiplantae</taxon>
        <taxon>Streptophyta</taxon>
        <taxon>Embryophyta</taxon>
        <taxon>Tracheophyta</taxon>
        <taxon>Polypodiopsida</taxon>
        <taxon>Polypodiidae</taxon>
        <taxon>Polypodiales</taxon>
        <taxon>Pteridineae</taxon>
        <taxon>Pteridaceae</taxon>
        <taxon>Parkerioideae</taxon>
        <taxon>Ceratopteris</taxon>
    </lineage>
</organism>
<dbReference type="GO" id="GO:0005509">
    <property type="term" value="F:calcium ion binding"/>
    <property type="evidence" value="ECO:0007669"/>
    <property type="project" value="InterPro"/>
</dbReference>
<dbReference type="Proteomes" id="UP000825935">
    <property type="component" value="Chromosome 14"/>
</dbReference>
<evidence type="ECO:0000256" key="1">
    <source>
        <dbReference type="ARBA" id="ARBA00022837"/>
    </source>
</evidence>
<dbReference type="Gene3D" id="1.10.238.10">
    <property type="entry name" value="EF-hand"/>
    <property type="match status" value="1"/>
</dbReference>
<dbReference type="OrthoDB" id="8785703at2759"/>
<dbReference type="EMBL" id="CM035419">
    <property type="protein sequence ID" value="KAH7415302.1"/>
    <property type="molecule type" value="Genomic_DNA"/>
</dbReference>
<feature type="domain" description="EF-hand" evidence="3">
    <location>
        <begin position="68"/>
        <end position="103"/>
    </location>
</feature>
<dbReference type="SMART" id="SM00054">
    <property type="entry name" value="EFh"/>
    <property type="match status" value="2"/>
</dbReference>
<keyword evidence="1" id="KW-0106">Calcium</keyword>